<name>A0A098E603_9ZZZZ</name>
<feature type="domain" description="SHSP" evidence="1">
    <location>
        <begin position="57"/>
        <end position="170"/>
    </location>
</feature>
<dbReference type="InterPro" id="IPR008978">
    <property type="entry name" value="HSP20-like_chaperone"/>
</dbReference>
<protein>
    <submittedName>
        <fullName evidence="3">Heat shock protein Hsp20 (Modular protein)</fullName>
    </submittedName>
</protein>
<evidence type="ECO:0000259" key="1">
    <source>
        <dbReference type="PROSITE" id="PS01031"/>
    </source>
</evidence>
<dbReference type="InterPro" id="IPR007052">
    <property type="entry name" value="CS_dom"/>
</dbReference>
<evidence type="ECO:0000259" key="2">
    <source>
        <dbReference type="PROSITE" id="PS51203"/>
    </source>
</evidence>
<dbReference type="PANTHER" id="PTHR11527">
    <property type="entry name" value="HEAT-SHOCK PROTEIN 20 FAMILY MEMBER"/>
    <property type="match status" value="1"/>
</dbReference>
<proteinExistence type="predicted"/>
<dbReference type="InterPro" id="IPR031107">
    <property type="entry name" value="Small_HSP"/>
</dbReference>
<dbReference type="InterPro" id="IPR002068">
    <property type="entry name" value="A-crystallin/Hsp20_dom"/>
</dbReference>
<dbReference type="PROSITE" id="PS51203">
    <property type="entry name" value="CS"/>
    <property type="match status" value="1"/>
</dbReference>
<dbReference type="Gene3D" id="2.60.40.790">
    <property type="match status" value="1"/>
</dbReference>
<dbReference type="Pfam" id="PF00011">
    <property type="entry name" value="HSP20"/>
    <property type="match status" value="1"/>
</dbReference>
<evidence type="ECO:0000313" key="3">
    <source>
        <dbReference type="EMBL" id="CEG11218.1"/>
    </source>
</evidence>
<feature type="domain" description="CS" evidence="2">
    <location>
        <begin position="61"/>
        <end position="168"/>
    </location>
</feature>
<dbReference type="CDD" id="cd06464">
    <property type="entry name" value="ACD_sHsps-like"/>
    <property type="match status" value="1"/>
</dbReference>
<organism evidence="3">
    <name type="scientific">groundwater metagenome</name>
    <dbReference type="NCBI Taxonomy" id="717931"/>
    <lineage>
        <taxon>unclassified sequences</taxon>
        <taxon>metagenomes</taxon>
        <taxon>ecological metagenomes</taxon>
    </lineage>
</organism>
<dbReference type="PROSITE" id="PS01031">
    <property type="entry name" value="SHSP"/>
    <property type="match status" value="1"/>
</dbReference>
<sequence length="170" mass="19703">MVEKEKKNDKGEIVSAGGGFEKMFGNMMKEMNEFDRPFGLRHWLRRRMFPEFPEEFGKFEIAEPAVDVIDKGDKFEVTADIPGIPKENLEVNVTDNEIEIKGKFEEKKKEEGKNYLRRERRATSVYRRVSLPAEVISDKANAKIENGILKISLPKKKPTEEQKAKKIKIE</sequence>
<dbReference type="SUPFAM" id="SSF49764">
    <property type="entry name" value="HSP20-like chaperones"/>
    <property type="match status" value="1"/>
</dbReference>
<dbReference type="EMBL" id="CCXY01000038">
    <property type="protein sequence ID" value="CEG11218.1"/>
    <property type="molecule type" value="Genomic_DNA"/>
</dbReference>
<reference evidence="3" key="1">
    <citation type="submission" date="2014-09" db="EMBL/GenBank/DDBJ databases">
        <authorList>
            <person name="Probst J Alexander"/>
        </authorList>
    </citation>
    <scope>NUCLEOTIDE SEQUENCE</scope>
</reference>
<keyword evidence="3" id="KW-0346">Stress response</keyword>
<accession>A0A098E603</accession>
<gene>
    <name evidence="3" type="ORF">MSIBF_A1320002</name>
</gene>
<dbReference type="AlphaFoldDB" id="A0A098E603"/>